<dbReference type="Gene3D" id="3.40.50.300">
    <property type="entry name" value="P-loop containing nucleotide triphosphate hydrolases"/>
    <property type="match status" value="2"/>
</dbReference>
<evidence type="ECO:0000313" key="9">
    <source>
        <dbReference type="Proteomes" id="UP000006659"/>
    </source>
</evidence>
<feature type="compositionally biased region" description="Polar residues" evidence="5">
    <location>
        <begin position="1"/>
        <end position="11"/>
    </location>
</feature>
<dbReference type="InterPro" id="IPR010225">
    <property type="entry name" value="HrpB"/>
</dbReference>
<evidence type="ECO:0000313" key="8">
    <source>
        <dbReference type="EMBL" id="AEK37916.1"/>
    </source>
</evidence>
<dbReference type="InterPro" id="IPR001650">
    <property type="entry name" value="Helicase_C-like"/>
</dbReference>
<proteinExistence type="predicted"/>
<dbReference type="GO" id="GO:0016787">
    <property type="term" value="F:hydrolase activity"/>
    <property type="evidence" value="ECO:0007669"/>
    <property type="project" value="UniProtKB-KW"/>
</dbReference>
<evidence type="ECO:0000256" key="2">
    <source>
        <dbReference type="ARBA" id="ARBA00022801"/>
    </source>
</evidence>
<evidence type="ECO:0000259" key="6">
    <source>
        <dbReference type="PROSITE" id="PS51192"/>
    </source>
</evidence>
<dbReference type="InterPro" id="IPR002464">
    <property type="entry name" value="DNA/RNA_helicase_DEAH_CS"/>
</dbReference>
<dbReference type="SMART" id="SM00847">
    <property type="entry name" value="HA2"/>
    <property type="match status" value="1"/>
</dbReference>
<accession>G0HG38</accession>
<reference evidence="8 9" key="1">
    <citation type="journal article" date="2011" name="BMC Genomics">
        <title>Complete genome sequence of Corynebacterium variabile DSM 44702 isolated from the surface of smear-ripened cheeses and insights into cheese ripening and flavor generation.</title>
        <authorList>
            <person name="Schroeder J."/>
            <person name="Maus I."/>
            <person name="Trost E."/>
            <person name="Tauch A."/>
        </authorList>
    </citation>
    <scope>NUCLEOTIDE SEQUENCE [LARGE SCALE GENOMIC DNA]</scope>
    <source>
        <strain evidence="9">DSM 44702 / JCM 12073 / NCIMB 30131</strain>
    </source>
</reference>
<dbReference type="EMBL" id="CP002917">
    <property type="protein sequence ID" value="AEK37916.1"/>
    <property type="molecule type" value="Genomic_DNA"/>
</dbReference>
<keyword evidence="1" id="KW-0547">Nucleotide-binding</keyword>
<name>G0HG38_CORVD</name>
<dbReference type="Gene3D" id="1.20.120.1080">
    <property type="match status" value="1"/>
</dbReference>
<keyword evidence="2 8" id="KW-0378">Hydrolase</keyword>
<dbReference type="GO" id="GO:0004386">
    <property type="term" value="F:helicase activity"/>
    <property type="evidence" value="ECO:0007669"/>
    <property type="project" value="UniProtKB-KW"/>
</dbReference>
<feature type="domain" description="Helicase ATP-binding" evidence="6">
    <location>
        <begin position="51"/>
        <end position="216"/>
    </location>
</feature>
<feature type="domain" description="Helicase C-terminal" evidence="7">
    <location>
        <begin position="255"/>
        <end position="439"/>
    </location>
</feature>
<dbReference type="Proteomes" id="UP000006659">
    <property type="component" value="Chromosome"/>
</dbReference>
<dbReference type="InterPro" id="IPR013689">
    <property type="entry name" value="RNA_helicase_ATP-dep_HrpB_C"/>
</dbReference>
<protein>
    <submittedName>
        <fullName evidence="8">ATP-dependent helicase</fullName>
        <ecNumber evidence="8">3.-.-.-</ecNumber>
    </submittedName>
</protein>
<dbReference type="PROSITE" id="PS51192">
    <property type="entry name" value="HELICASE_ATP_BIND_1"/>
    <property type="match status" value="1"/>
</dbReference>
<evidence type="ECO:0000256" key="1">
    <source>
        <dbReference type="ARBA" id="ARBA00022741"/>
    </source>
</evidence>
<dbReference type="PROSITE" id="PS51194">
    <property type="entry name" value="HELICASE_CTER"/>
    <property type="match status" value="1"/>
</dbReference>
<dbReference type="PIRSF" id="PIRSF005496">
    <property type="entry name" value="ATP_hel_hrpB"/>
    <property type="match status" value="1"/>
</dbReference>
<dbReference type="GO" id="GO:0003676">
    <property type="term" value="F:nucleic acid binding"/>
    <property type="evidence" value="ECO:0007669"/>
    <property type="project" value="InterPro"/>
</dbReference>
<gene>
    <name evidence="8" type="primary">hrpB</name>
    <name evidence="8" type="ordered locus">CVAR_2573</name>
</gene>
<sequence length="851" mass="89386">MTPASVTSPARTTPPERPGPKTRHPSASATDPPTLVGMVDLPFAAGRRDLTDALASRGCAVVQAPPGTGKTTLAPQYVLDHVRGAGLDGRVIVTQPRRVAARSSASRIAELRGTRLGDEIGYTVRGDRKVSAHTAIEMVTPGVLLRRLLNDPDLDGVAAVVIDEIHERHLESDLVFGMLAQLRELHDDLILVAMSATLDAARFTTLLGGEEGPAPLVDVPSPIHPLDIRYASSSESMVNRDRRNRSAVEDLVTATVRRALAETGSGDVLAFVPTIRGTEMVAAVLSRDGVPAQALHGRLSTAEQAGIVTGHSDATRRVIVATDVAESSLTVPGVRVVVDACLSRVSRRDTTRGMSVLVTETASQASMTQRAGRAGREGPGTVYRCLTAEQYAKAPAASPPAVLTSDLTAALLDVACWGSPRGTDLPLPDPFPTPAADAAEDALRGIGAVDASGEATGEGRRLARIPTDPRLARGGLEATQRVDAATVAKVLAVLDGGVGSPDDLPRNLPSAKDPVVSRFRRILQDATSSTSGKSHPDLRGSDAVAYTLACAFPGLIAHRVASSGNRYLTVSGTGAVWRDSAASSEWIAVADIAGASTRSTDGTGAVIRAAVPLSGDLAFDAAAPLLRDGVTCTWTPGGPAGKLSARRVRGLGAVELASSPVSVKDVSAPDREDAVRAGLASHGLGVLEWSKNADELRRRIQYLHEQGEEGYPDVADAGHADRLLEFVVPDLVAGKRPDLAGLLRGLIPWNHPIDDAAPTSLELPAGRTVHLRYPEVGTGGPVVVATKLQDCFGLQASPEVAGRRIQFQLLSPAQRPLAVTDDLASFWAGPYLQVRSEMRGRYPKHPWPENP</sequence>
<dbReference type="Pfam" id="PF08482">
    <property type="entry name" value="HrpB_C"/>
    <property type="match status" value="1"/>
</dbReference>
<organism evidence="8 9">
    <name type="scientific">Corynebacterium variabile (strain DSM 44702 / CIP 107183 / JCM 12073 / NCIMB 30131)</name>
    <name type="common">Corynebacterium mooreparkense</name>
    <dbReference type="NCBI Taxonomy" id="858619"/>
    <lineage>
        <taxon>Bacteria</taxon>
        <taxon>Bacillati</taxon>
        <taxon>Actinomycetota</taxon>
        <taxon>Actinomycetes</taxon>
        <taxon>Mycobacteriales</taxon>
        <taxon>Corynebacteriaceae</taxon>
        <taxon>Corynebacterium</taxon>
    </lineage>
</organism>
<dbReference type="InterPro" id="IPR011545">
    <property type="entry name" value="DEAD/DEAH_box_helicase_dom"/>
</dbReference>
<dbReference type="STRING" id="858619.CVAR_2573"/>
<dbReference type="InterPro" id="IPR014001">
    <property type="entry name" value="Helicase_ATP-bd"/>
</dbReference>
<dbReference type="EC" id="3.-.-.-" evidence="8"/>
<dbReference type="InterPro" id="IPR027417">
    <property type="entry name" value="P-loop_NTPase"/>
</dbReference>
<dbReference type="AlphaFoldDB" id="G0HG38"/>
<keyword evidence="3 8" id="KW-0347">Helicase</keyword>
<dbReference type="SMART" id="SM00490">
    <property type="entry name" value="HELICc"/>
    <property type="match status" value="1"/>
</dbReference>
<keyword evidence="4" id="KW-0067">ATP-binding</keyword>
<dbReference type="SMART" id="SM00487">
    <property type="entry name" value="DEXDc"/>
    <property type="match status" value="1"/>
</dbReference>
<dbReference type="eggNOG" id="COG1643">
    <property type="taxonomic scope" value="Bacteria"/>
</dbReference>
<dbReference type="Pfam" id="PF00271">
    <property type="entry name" value="Helicase_C"/>
    <property type="match status" value="1"/>
</dbReference>
<dbReference type="CDD" id="cd17990">
    <property type="entry name" value="DEXHc_HrpB"/>
    <property type="match status" value="1"/>
</dbReference>
<dbReference type="InterPro" id="IPR049614">
    <property type="entry name" value="HrpB_DEXH"/>
</dbReference>
<feature type="region of interest" description="Disordered" evidence="5">
    <location>
        <begin position="1"/>
        <end position="35"/>
    </location>
</feature>
<evidence type="ECO:0000256" key="5">
    <source>
        <dbReference type="SAM" id="MobiDB-lite"/>
    </source>
</evidence>
<evidence type="ECO:0000256" key="3">
    <source>
        <dbReference type="ARBA" id="ARBA00022806"/>
    </source>
</evidence>
<dbReference type="KEGG" id="cva:CVAR_2573"/>
<dbReference type="PROSITE" id="PS00690">
    <property type="entry name" value="DEAH_ATP_HELICASE"/>
    <property type="match status" value="1"/>
</dbReference>
<dbReference type="HOGENOM" id="CLU_001832_5_6_11"/>
<evidence type="ECO:0000256" key="4">
    <source>
        <dbReference type="ARBA" id="ARBA00022840"/>
    </source>
</evidence>
<evidence type="ECO:0000259" key="7">
    <source>
        <dbReference type="PROSITE" id="PS51194"/>
    </source>
</evidence>
<dbReference type="PANTHER" id="PTHR43519">
    <property type="entry name" value="ATP-DEPENDENT RNA HELICASE HRPB"/>
    <property type="match status" value="1"/>
</dbReference>
<dbReference type="CDD" id="cd18791">
    <property type="entry name" value="SF2_C_RHA"/>
    <property type="match status" value="1"/>
</dbReference>
<dbReference type="PANTHER" id="PTHR43519:SF1">
    <property type="entry name" value="ATP-DEPENDENT RNA HELICASE HRPB"/>
    <property type="match status" value="1"/>
</dbReference>
<dbReference type="SUPFAM" id="SSF52540">
    <property type="entry name" value="P-loop containing nucleoside triphosphate hydrolases"/>
    <property type="match status" value="1"/>
</dbReference>
<dbReference type="InterPro" id="IPR007502">
    <property type="entry name" value="Helicase-assoc_dom"/>
</dbReference>
<dbReference type="Pfam" id="PF00270">
    <property type="entry name" value="DEAD"/>
    <property type="match status" value="1"/>
</dbReference>
<dbReference type="GO" id="GO:0005524">
    <property type="term" value="F:ATP binding"/>
    <property type="evidence" value="ECO:0007669"/>
    <property type="project" value="UniProtKB-KW"/>
</dbReference>